<comment type="similarity">
    <text evidence="1">Belongs to the sulfatase family.</text>
</comment>
<reference evidence="5 6" key="1">
    <citation type="submission" date="2016-12" db="EMBL/GenBank/DDBJ databases">
        <title>Study of bacterial adaptation to deep sea.</title>
        <authorList>
            <person name="Song J."/>
            <person name="Yoshizawa S."/>
            <person name="Kogure K."/>
        </authorList>
    </citation>
    <scope>NUCLEOTIDE SEQUENCE [LARGE SCALE GENOMIC DNA]</scope>
    <source>
        <strain evidence="5 6">SAORIC-165</strain>
    </source>
</reference>
<dbReference type="EMBL" id="MQWA01000001">
    <property type="protein sequence ID" value="PQJ28513.1"/>
    <property type="molecule type" value="Genomic_DNA"/>
</dbReference>
<feature type="domain" description="N-sulphoglucosamine sulphohydrolase C-terminal" evidence="4">
    <location>
        <begin position="328"/>
        <end position="483"/>
    </location>
</feature>
<feature type="signal peptide" evidence="3">
    <location>
        <begin position="1"/>
        <end position="24"/>
    </location>
</feature>
<evidence type="ECO:0000313" key="5">
    <source>
        <dbReference type="EMBL" id="PQJ28513.1"/>
    </source>
</evidence>
<evidence type="ECO:0000259" key="4">
    <source>
        <dbReference type="Pfam" id="PF16347"/>
    </source>
</evidence>
<dbReference type="SUPFAM" id="SSF53649">
    <property type="entry name" value="Alkaline phosphatase-like"/>
    <property type="match status" value="1"/>
</dbReference>
<dbReference type="Pfam" id="PF16347">
    <property type="entry name" value="SGSH_C"/>
    <property type="match status" value="1"/>
</dbReference>
<dbReference type="InterPro" id="IPR032506">
    <property type="entry name" value="SGSH_C"/>
</dbReference>
<sequence length="492" mass="56428">MNTLSAVLLGGVLALASMMQSVNAAKKPNIIWIFSDDHSFQTIGAYGGRLQKLNMTPNIDRIAKEGMRFDRCYVSNSICAPSRAVLLTGKHSHLNGKIDNRGPYNHDQSSFAKVLQKNGYQTAMIGKIHLSGAMQGFDYWDVLPGQGAYNNPDFISAKGKEKNTGYVSDVITDKTLNWLKGQRDKEKPFMLMMHHKAPHRNWTPAQRHMGKYEGITIPEPSTLFDDYKGRGSAARDQDMTIDKTMRMKYDLKVGLDGQFAERTKKFNAAKLEGKDLVKWKYQTYMKDYLRCIWAVDESVGKVLGYLDESGLGENTIVMYCSDQGFYMGEHGWFDKRFMYEESFRTPLLVKWPGTVKPGSVNSDLTQNIDFAETFLDMAGVEAPEEMQGESLIPLMKGKTPSDWRKSLYYHYYEYPGSHSVKRHEGVSEKRFKLIRFYGKDVPNGEEWELYDLEKDPSEMQSQYSNPEYAPEVKRLKVELQRLRTYYKVPEEN</sequence>
<dbReference type="InterPro" id="IPR024607">
    <property type="entry name" value="Sulfatase_CS"/>
</dbReference>
<evidence type="ECO:0000256" key="1">
    <source>
        <dbReference type="ARBA" id="ARBA00008779"/>
    </source>
</evidence>
<dbReference type="PROSITE" id="PS00523">
    <property type="entry name" value="SULFATASE_1"/>
    <property type="match status" value="1"/>
</dbReference>
<dbReference type="RefSeq" id="WP_165788738.1">
    <property type="nucleotide sequence ID" value="NZ_MQWA01000001.1"/>
</dbReference>
<comment type="caution">
    <text evidence="5">The sequence shown here is derived from an EMBL/GenBank/DDBJ whole genome shotgun (WGS) entry which is preliminary data.</text>
</comment>
<dbReference type="InterPro" id="IPR017850">
    <property type="entry name" value="Alkaline_phosphatase_core_sf"/>
</dbReference>
<dbReference type="Proteomes" id="UP000239907">
    <property type="component" value="Unassembled WGS sequence"/>
</dbReference>
<accession>A0A2S7U2U8</accession>
<name>A0A2S7U2U8_9BACT</name>
<dbReference type="GO" id="GO:0016787">
    <property type="term" value="F:hydrolase activity"/>
    <property type="evidence" value="ECO:0007669"/>
    <property type="project" value="UniProtKB-KW"/>
</dbReference>
<dbReference type="PANTHER" id="PTHR43108:SF6">
    <property type="entry name" value="N-SULPHOGLUCOSAMINE SULPHOHYDROLASE"/>
    <property type="match status" value="1"/>
</dbReference>
<dbReference type="CDD" id="cd16031">
    <property type="entry name" value="G6S_like"/>
    <property type="match status" value="1"/>
</dbReference>
<keyword evidence="6" id="KW-1185">Reference proteome</keyword>
<keyword evidence="3" id="KW-0732">Signal</keyword>
<evidence type="ECO:0000256" key="2">
    <source>
        <dbReference type="ARBA" id="ARBA00022801"/>
    </source>
</evidence>
<protein>
    <submittedName>
        <fullName evidence="5">Sulfatase</fullName>
    </submittedName>
</protein>
<dbReference type="Gene3D" id="3.40.720.10">
    <property type="entry name" value="Alkaline Phosphatase, subunit A"/>
    <property type="match status" value="1"/>
</dbReference>
<evidence type="ECO:0000256" key="3">
    <source>
        <dbReference type="SAM" id="SignalP"/>
    </source>
</evidence>
<organism evidence="5 6">
    <name type="scientific">Rubritalea profundi</name>
    <dbReference type="NCBI Taxonomy" id="1658618"/>
    <lineage>
        <taxon>Bacteria</taxon>
        <taxon>Pseudomonadati</taxon>
        <taxon>Verrucomicrobiota</taxon>
        <taxon>Verrucomicrobiia</taxon>
        <taxon>Verrucomicrobiales</taxon>
        <taxon>Rubritaleaceae</taxon>
        <taxon>Rubritalea</taxon>
    </lineage>
</organism>
<feature type="chain" id="PRO_5015450274" evidence="3">
    <location>
        <begin position="25"/>
        <end position="492"/>
    </location>
</feature>
<dbReference type="PANTHER" id="PTHR43108">
    <property type="entry name" value="N-ACETYLGLUCOSAMINE-6-SULFATASE FAMILY MEMBER"/>
    <property type="match status" value="1"/>
</dbReference>
<proteinExistence type="inferred from homology"/>
<evidence type="ECO:0000313" key="6">
    <source>
        <dbReference type="Proteomes" id="UP000239907"/>
    </source>
</evidence>
<dbReference type="AlphaFoldDB" id="A0A2S7U2U8"/>
<keyword evidence="2" id="KW-0378">Hydrolase</keyword>
<gene>
    <name evidence="5" type="ORF">BSZ32_08325</name>
</gene>